<dbReference type="EMBL" id="JAHWGI010001285">
    <property type="protein sequence ID" value="KAK3927274.1"/>
    <property type="molecule type" value="Genomic_DNA"/>
</dbReference>
<evidence type="ECO:0000256" key="1">
    <source>
        <dbReference type="SAM" id="SignalP"/>
    </source>
</evidence>
<reference evidence="2" key="1">
    <citation type="submission" date="2021-07" db="EMBL/GenBank/DDBJ databases">
        <authorList>
            <person name="Catto M.A."/>
            <person name="Jacobson A."/>
            <person name="Kennedy G."/>
            <person name="Labadie P."/>
            <person name="Hunt B.G."/>
            <person name="Srinivasan R."/>
        </authorList>
    </citation>
    <scope>NUCLEOTIDE SEQUENCE</scope>
    <source>
        <strain evidence="2">PL_HMW_Pooled</strain>
        <tissue evidence="2">Head</tissue>
    </source>
</reference>
<proteinExistence type="predicted"/>
<keyword evidence="1" id="KW-0732">Signal</keyword>
<accession>A0AAE1LQK3</accession>
<evidence type="ECO:0000313" key="3">
    <source>
        <dbReference type="Proteomes" id="UP001219518"/>
    </source>
</evidence>
<reference evidence="2" key="2">
    <citation type="journal article" date="2023" name="BMC Genomics">
        <title>Pest status, molecular evolution, and epigenetic factors derived from the genome assembly of Frankliniella fusca, a thysanopteran phytovirus vector.</title>
        <authorList>
            <person name="Catto M.A."/>
            <person name="Labadie P.E."/>
            <person name="Jacobson A.L."/>
            <person name="Kennedy G.G."/>
            <person name="Srinivasan R."/>
            <person name="Hunt B.G."/>
        </authorList>
    </citation>
    <scope>NUCLEOTIDE SEQUENCE</scope>
    <source>
        <strain evidence="2">PL_HMW_Pooled</strain>
    </source>
</reference>
<name>A0AAE1LQK3_9NEOP</name>
<feature type="signal peptide" evidence="1">
    <location>
        <begin position="1"/>
        <end position="19"/>
    </location>
</feature>
<sequence length="95" mass="9778">MKAALVLVVLCCALAAASAAPSLKLLAKVAGLKKAETIKYKLLPHLGFAKYNAVRYEPLRESPAAAPAPYPAEVVAPYPAELPAPAPAGPYPAAL</sequence>
<gene>
    <name evidence="2" type="ORF">KUF71_015558</name>
</gene>
<feature type="chain" id="PRO_5042239047" evidence="1">
    <location>
        <begin position="20"/>
        <end position="95"/>
    </location>
</feature>
<evidence type="ECO:0000313" key="2">
    <source>
        <dbReference type="EMBL" id="KAK3927274.1"/>
    </source>
</evidence>
<organism evidence="2 3">
    <name type="scientific">Frankliniella fusca</name>
    <dbReference type="NCBI Taxonomy" id="407009"/>
    <lineage>
        <taxon>Eukaryota</taxon>
        <taxon>Metazoa</taxon>
        <taxon>Ecdysozoa</taxon>
        <taxon>Arthropoda</taxon>
        <taxon>Hexapoda</taxon>
        <taxon>Insecta</taxon>
        <taxon>Pterygota</taxon>
        <taxon>Neoptera</taxon>
        <taxon>Paraneoptera</taxon>
        <taxon>Thysanoptera</taxon>
        <taxon>Terebrantia</taxon>
        <taxon>Thripoidea</taxon>
        <taxon>Thripidae</taxon>
        <taxon>Frankliniella</taxon>
    </lineage>
</organism>
<dbReference type="Proteomes" id="UP001219518">
    <property type="component" value="Unassembled WGS sequence"/>
</dbReference>
<protein>
    <submittedName>
        <fullName evidence="2">LexA repressor</fullName>
    </submittedName>
</protein>
<dbReference type="AlphaFoldDB" id="A0AAE1LQK3"/>
<comment type="caution">
    <text evidence="2">The sequence shown here is derived from an EMBL/GenBank/DDBJ whole genome shotgun (WGS) entry which is preliminary data.</text>
</comment>
<keyword evidence="3" id="KW-1185">Reference proteome</keyword>